<dbReference type="InterPro" id="IPR008906">
    <property type="entry name" value="HATC_C_dom"/>
</dbReference>
<evidence type="ECO:0000313" key="2">
    <source>
        <dbReference type="EMBL" id="KAK7580155.1"/>
    </source>
</evidence>
<dbReference type="PANTHER" id="PTHR45749:SF21">
    <property type="entry name" value="DUF4371 DOMAIN-CONTAINING PROTEIN"/>
    <property type="match status" value="1"/>
</dbReference>
<gene>
    <name evidence="2" type="ORF">V9T40_000784</name>
</gene>
<dbReference type="GO" id="GO:0046983">
    <property type="term" value="F:protein dimerization activity"/>
    <property type="evidence" value="ECO:0007669"/>
    <property type="project" value="InterPro"/>
</dbReference>
<reference evidence="2 3" key="1">
    <citation type="submission" date="2024-03" db="EMBL/GenBank/DDBJ databases">
        <title>Adaptation during the transition from Ophiocordyceps entomopathogen to insect associate is accompanied by gene loss and intensified selection.</title>
        <authorList>
            <person name="Ward C.M."/>
            <person name="Onetto C.A."/>
            <person name="Borneman A.R."/>
        </authorList>
    </citation>
    <scope>NUCLEOTIDE SEQUENCE [LARGE SCALE GENOMIC DNA]</scope>
    <source>
        <strain evidence="2">AWRI1</strain>
        <tissue evidence="2">Single Adult Female</tissue>
    </source>
</reference>
<accession>A0AAN9TAF4</accession>
<dbReference type="Pfam" id="PF05699">
    <property type="entry name" value="Dimer_Tnp_hAT"/>
    <property type="match status" value="1"/>
</dbReference>
<comment type="caution">
    <text evidence="2">The sequence shown here is derived from an EMBL/GenBank/DDBJ whole genome shotgun (WGS) entry which is preliminary data.</text>
</comment>
<proteinExistence type="predicted"/>
<keyword evidence="3" id="KW-1185">Reference proteome</keyword>
<feature type="domain" description="HAT C-terminal dimerisation" evidence="1">
    <location>
        <begin position="45"/>
        <end position="95"/>
    </location>
</feature>
<dbReference type="AlphaFoldDB" id="A0AAN9TAF4"/>
<evidence type="ECO:0000259" key="1">
    <source>
        <dbReference type="Pfam" id="PF05699"/>
    </source>
</evidence>
<evidence type="ECO:0000313" key="3">
    <source>
        <dbReference type="Proteomes" id="UP001367676"/>
    </source>
</evidence>
<dbReference type="EMBL" id="JBBCAQ010000034">
    <property type="protein sequence ID" value="KAK7580155.1"/>
    <property type="molecule type" value="Genomic_DNA"/>
</dbReference>
<name>A0AAN9TAF4_9HEMI</name>
<organism evidence="2 3">
    <name type="scientific">Parthenolecanium corni</name>
    <dbReference type="NCBI Taxonomy" id="536013"/>
    <lineage>
        <taxon>Eukaryota</taxon>
        <taxon>Metazoa</taxon>
        <taxon>Ecdysozoa</taxon>
        <taxon>Arthropoda</taxon>
        <taxon>Hexapoda</taxon>
        <taxon>Insecta</taxon>
        <taxon>Pterygota</taxon>
        <taxon>Neoptera</taxon>
        <taxon>Paraneoptera</taxon>
        <taxon>Hemiptera</taxon>
        <taxon>Sternorrhyncha</taxon>
        <taxon>Coccoidea</taxon>
        <taxon>Coccidae</taxon>
        <taxon>Parthenolecanium</taxon>
    </lineage>
</organism>
<dbReference type="SUPFAM" id="SSF53098">
    <property type="entry name" value="Ribonuclease H-like"/>
    <property type="match status" value="1"/>
</dbReference>
<sequence length="127" mass="14157">MKMHPELNQEDAESVTAELEILLDACQDCNNFQDISLTASTLKNVLPQAYQIIGLILTSPVSSASSERSFSKLNLIMNALRTTMTDDRLNSLLTLFSARDLLDNINISEVVKEWSLLKKRRVSVGSN</sequence>
<dbReference type="PANTHER" id="PTHR45749">
    <property type="match status" value="1"/>
</dbReference>
<protein>
    <recommendedName>
        <fullName evidence="1">HAT C-terminal dimerisation domain-containing protein</fullName>
    </recommendedName>
</protein>
<dbReference type="Proteomes" id="UP001367676">
    <property type="component" value="Unassembled WGS sequence"/>
</dbReference>
<dbReference type="InterPro" id="IPR012337">
    <property type="entry name" value="RNaseH-like_sf"/>
</dbReference>